<keyword evidence="5 7" id="KW-1133">Transmembrane helix</keyword>
<evidence type="ECO:0000256" key="5">
    <source>
        <dbReference type="ARBA" id="ARBA00022989"/>
    </source>
</evidence>
<keyword evidence="3" id="KW-1003">Cell membrane</keyword>
<dbReference type="Proteomes" id="UP000095672">
    <property type="component" value="Chromosome"/>
</dbReference>
<evidence type="ECO:0000256" key="4">
    <source>
        <dbReference type="ARBA" id="ARBA00022692"/>
    </source>
</evidence>
<feature type="transmembrane region" description="Helical" evidence="7">
    <location>
        <begin position="196"/>
        <end position="220"/>
    </location>
</feature>
<keyword evidence="9" id="KW-1185">Reference proteome</keyword>
<evidence type="ECO:0000256" key="3">
    <source>
        <dbReference type="ARBA" id="ARBA00022475"/>
    </source>
</evidence>
<feature type="transmembrane region" description="Helical" evidence="7">
    <location>
        <begin position="296"/>
        <end position="318"/>
    </location>
</feature>
<feature type="transmembrane region" description="Helical" evidence="7">
    <location>
        <begin position="57"/>
        <end position="82"/>
    </location>
</feature>
<feature type="transmembrane region" description="Helical" evidence="7">
    <location>
        <begin position="380"/>
        <end position="398"/>
    </location>
</feature>
<dbReference type="KEGG" id="micc:AUP74_00350"/>
<dbReference type="GO" id="GO:0005886">
    <property type="term" value="C:plasma membrane"/>
    <property type="evidence" value="ECO:0007669"/>
    <property type="project" value="UniProtKB-SubCell"/>
</dbReference>
<feature type="transmembrane region" description="Helical" evidence="7">
    <location>
        <begin position="338"/>
        <end position="360"/>
    </location>
</feature>
<evidence type="ECO:0000256" key="2">
    <source>
        <dbReference type="ARBA" id="ARBA00006386"/>
    </source>
</evidence>
<name>A0A1C9W3T5_9GAMM</name>
<evidence type="ECO:0000256" key="6">
    <source>
        <dbReference type="ARBA" id="ARBA00023136"/>
    </source>
</evidence>
<gene>
    <name evidence="8" type="ORF">AUP74_00350</name>
</gene>
<dbReference type="AlphaFoldDB" id="A0A1C9W3T5"/>
<sequence>METFLDNWHQAAITTLGLFWMAFWAFGLGYLISSMIQVFVTRERMRKSMGEAGAKSVGLATFFGFISSSCSFAALATTRALFAKGAGLVPSLAFLLASTNLVIELGIVIAVFLSWQFVVGEYLGGLLLILLMWLLVRLTLPKGLVDKARERARQAEDSGGEGGEPPDWQKLIRSRRGWRRVANKYVMEWHMVWKDVTVGFTVAGIIAVFVPQSFFQSLFVGAGQPDPAFWEVLLQCLVGPVAAFFTFIGSMGNIPLAAVLFDNGVAFAGIMAFIFSDLVVLPVLRIQAQYYGWKMALYILGIFLVILVCSALLLHYGFSFFDLLPSHDSAKKMTEREFFKVDYTLFLNLLFAVVGIFFLIWRWRDKGLPGLKTDSLSERVLLVLATVAITWLAIGALLPV</sequence>
<dbReference type="PANTHER" id="PTHR42775:SF1">
    <property type="entry name" value="PERMEASE RV2963-RELATED"/>
    <property type="match status" value="1"/>
</dbReference>
<comment type="subcellular location">
    <subcellularLocation>
        <location evidence="1">Cell membrane</location>
        <topology evidence="1">Multi-pass membrane protein</topology>
    </subcellularLocation>
</comment>
<feature type="transmembrane region" description="Helical" evidence="7">
    <location>
        <begin position="264"/>
        <end position="284"/>
    </location>
</feature>
<dbReference type="STRING" id="1769779.AUP74_00350"/>
<feature type="transmembrane region" description="Helical" evidence="7">
    <location>
        <begin position="232"/>
        <end position="252"/>
    </location>
</feature>
<keyword evidence="4 7" id="KW-0812">Transmembrane</keyword>
<evidence type="ECO:0000256" key="1">
    <source>
        <dbReference type="ARBA" id="ARBA00004651"/>
    </source>
</evidence>
<dbReference type="PANTHER" id="PTHR42775">
    <property type="entry name" value="PERMEASE RV2963-RELATED"/>
    <property type="match status" value="1"/>
</dbReference>
<dbReference type="PATRIC" id="fig|1769779.3.peg.349"/>
<feature type="transmembrane region" description="Helical" evidence="7">
    <location>
        <begin position="12"/>
        <end position="36"/>
    </location>
</feature>
<dbReference type="OrthoDB" id="9811980at2"/>
<feature type="transmembrane region" description="Helical" evidence="7">
    <location>
        <begin position="122"/>
        <end position="140"/>
    </location>
</feature>
<dbReference type="InterPro" id="IPR005524">
    <property type="entry name" value="DUF318"/>
</dbReference>
<keyword evidence="6 7" id="KW-0472">Membrane</keyword>
<feature type="transmembrane region" description="Helical" evidence="7">
    <location>
        <begin position="88"/>
        <end position="115"/>
    </location>
</feature>
<proteinExistence type="inferred from homology"/>
<organism evidence="8 9">
    <name type="scientific">Microbulbifer aggregans</name>
    <dbReference type="NCBI Taxonomy" id="1769779"/>
    <lineage>
        <taxon>Bacteria</taxon>
        <taxon>Pseudomonadati</taxon>
        <taxon>Pseudomonadota</taxon>
        <taxon>Gammaproteobacteria</taxon>
        <taxon>Cellvibrionales</taxon>
        <taxon>Microbulbiferaceae</taxon>
        <taxon>Microbulbifer</taxon>
    </lineage>
</organism>
<protein>
    <submittedName>
        <fullName evidence="8">Putative permease</fullName>
    </submittedName>
</protein>
<dbReference type="Pfam" id="PF03773">
    <property type="entry name" value="ArsP_1"/>
    <property type="match status" value="1"/>
</dbReference>
<evidence type="ECO:0000313" key="9">
    <source>
        <dbReference type="Proteomes" id="UP000095672"/>
    </source>
</evidence>
<evidence type="ECO:0000256" key="7">
    <source>
        <dbReference type="SAM" id="Phobius"/>
    </source>
</evidence>
<dbReference type="EMBL" id="CP014143">
    <property type="protein sequence ID" value="AOS95821.1"/>
    <property type="molecule type" value="Genomic_DNA"/>
</dbReference>
<dbReference type="RefSeq" id="WP_069946047.1">
    <property type="nucleotide sequence ID" value="NZ_CP014143.1"/>
</dbReference>
<comment type="similarity">
    <text evidence="2">Belongs to the UPF0718 family.</text>
</comment>
<evidence type="ECO:0000313" key="8">
    <source>
        <dbReference type="EMBL" id="AOS95821.1"/>
    </source>
</evidence>
<accession>A0A1C9W3T5</accession>
<dbReference type="InterPro" id="IPR053166">
    <property type="entry name" value="UPF0718_permease"/>
</dbReference>
<reference evidence="9" key="1">
    <citation type="submission" date="2016-01" db="EMBL/GenBank/DDBJ databases">
        <title>Complete genome sequence of Microbulbifer sp. CCB-MM1, a halophile isolated from Matang Mangrove Forest, Perak.</title>
        <authorList>
            <person name="Moh T.H."/>
            <person name="Dinesh B."/>
            <person name="Lau N.-S."/>
            <person name="Go F."/>
            <person name="Alexander Chong S.-C."/>
        </authorList>
    </citation>
    <scope>NUCLEOTIDE SEQUENCE [LARGE SCALE GENOMIC DNA]</scope>
    <source>
        <strain evidence="9">CCB-MM1</strain>
    </source>
</reference>